<organism evidence="7">
    <name type="scientific">Harpegnathos saltator</name>
    <name type="common">Jerdon's jumping ant</name>
    <dbReference type="NCBI Taxonomy" id="610380"/>
    <lineage>
        <taxon>Eukaryota</taxon>
        <taxon>Metazoa</taxon>
        <taxon>Ecdysozoa</taxon>
        <taxon>Arthropoda</taxon>
        <taxon>Hexapoda</taxon>
        <taxon>Insecta</taxon>
        <taxon>Pterygota</taxon>
        <taxon>Neoptera</taxon>
        <taxon>Endopterygota</taxon>
        <taxon>Hymenoptera</taxon>
        <taxon>Apocrita</taxon>
        <taxon>Aculeata</taxon>
        <taxon>Formicoidea</taxon>
        <taxon>Formicidae</taxon>
        <taxon>Ponerinae</taxon>
        <taxon>Ponerini</taxon>
        <taxon>Harpegnathos</taxon>
    </lineage>
</organism>
<sequence>MGKRNNMIPNGHFHKDWQRFVKTWFNQPARKIRRHKSRVKKARAVAPRPAGLLRPVVHCPTFRYHTKVRAGRGFTLAELKASVFKKRFARTVGIAVDPRRRNKSVESLQTNAQRLKEYRAKLILFPTNEKKPKPGDATEEERRLATQLKTDPMPTRHCKI</sequence>
<dbReference type="FunCoup" id="E2BMB3">
    <property type="interactions" value="1129"/>
</dbReference>
<dbReference type="HAMAP" id="MF_00499">
    <property type="entry name" value="Ribosomal_eL13"/>
    <property type="match status" value="1"/>
</dbReference>
<dbReference type="GO" id="GO:0003723">
    <property type="term" value="F:RNA binding"/>
    <property type="evidence" value="ECO:0007669"/>
    <property type="project" value="TreeGrafter"/>
</dbReference>
<dbReference type="OMA" id="RQHRANK"/>
<dbReference type="InterPro" id="IPR001380">
    <property type="entry name" value="Ribosomal_eL13"/>
</dbReference>
<dbReference type="EMBL" id="GL449185">
    <property type="protein sequence ID" value="EFN83142.1"/>
    <property type="molecule type" value="Genomic_DNA"/>
</dbReference>
<dbReference type="STRING" id="610380.E2BMB3"/>
<dbReference type="PANTHER" id="PTHR11722">
    <property type="entry name" value="60S RIBOSOMAL PROTEIN L13"/>
    <property type="match status" value="1"/>
</dbReference>
<dbReference type="GO" id="GO:0006412">
    <property type="term" value="P:translation"/>
    <property type="evidence" value="ECO:0007669"/>
    <property type="project" value="InterPro"/>
</dbReference>
<reference evidence="6 7" key="1">
    <citation type="journal article" date="2010" name="Science">
        <title>Genomic comparison of the ants Camponotus floridanus and Harpegnathos saltator.</title>
        <authorList>
            <person name="Bonasio R."/>
            <person name="Zhang G."/>
            <person name="Ye C."/>
            <person name="Mutti N.S."/>
            <person name="Fang X."/>
            <person name="Qin N."/>
            <person name="Donahue G."/>
            <person name="Yang P."/>
            <person name="Li Q."/>
            <person name="Li C."/>
            <person name="Zhang P."/>
            <person name="Huang Z."/>
            <person name="Berger S.L."/>
            <person name="Reinberg D."/>
            <person name="Wang J."/>
            <person name="Liebig J."/>
        </authorList>
    </citation>
    <scope>NUCLEOTIDE SEQUENCE [LARGE SCALE GENOMIC DNA]</scope>
    <source>
        <strain evidence="6 7">R22 G/1</strain>
    </source>
</reference>
<keyword evidence="3" id="KW-0687">Ribonucleoprotein</keyword>
<dbReference type="PANTHER" id="PTHR11722:SF0">
    <property type="entry name" value="LARGE RIBOSOMAL SUBUNIT PROTEIN EL13"/>
    <property type="match status" value="1"/>
</dbReference>
<evidence type="ECO:0000313" key="7">
    <source>
        <dbReference type="Proteomes" id="UP000008237"/>
    </source>
</evidence>
<protein>
    <recommendedName>
        <fullName evidence="4">Large ribosomal subunit protein eL13</fullName>
    </recommendedName>
    <alternativeName>
        <fullName evidence="5">60S ribosomal protein L13</fullName>
    </alternativeName>
</protein>
<dbReference type="KEGG" id="hst:105184436"/>
<dbReference type="Proteomes" id="UP000008237">
    <property type="component" value="Unassembled WGS sequence"/>
</dbReference>
<dbReference type="Pfam" id="PF01294">
    <property type="entry name" value="Ribosomal_L13e"/>
    <property type="match status" value="1"/>
</dbReference>
<accession>E2BMB3</accession>
<evidence type="ECO:0000256" key="2">
    <source>
        <dbReference type="ARBA" id="ARBA00022980"/>
    </source>
</evidence>
<evidence type="ECO:0000256" key="4">
    <source>
        <dbReference type="ARBA" id="ARBA00035216"/>
    </source>
</evidence>
<dbReference type="GO" id="GO:0022625">
    <property type="term" value="C:cytosolic large ribosomal subunit"/>
    <property type="evidence" value="ECO:0007669"/>
    <property type="project" value="TreeGrafter"/>
</dbReference>
<evidence type="ECO:0000256" key="3">
    <source>
        <dbReference type="ARBA" id="ARBA00023274"/>
    </source>
</evidence>
<keyword evidence="7" id="KW-1185">Reference proteome</keyword>
<gene>
    <name evidence="6" type="ORF">EAI_11216</name>
</gene>
<proteinExistence type="inferred from homology"/>
<comment type="similarity">
    <text evidence="1">Belongs to the eukaryotic ribosomal protein eL13 family.</text>
</comment>
<dbReference type="AlphaFoldDB" id="E2BMB3"/>
<dbReference type="InParanoid" id="E2BMB3"/>
<evidence type="ECO:0000313" key="6">
    <source>
        <dbReference type="EMBL" id="EFN83142.1"/>
    </source>
</evidence>
<keyword evidence="2 6" id="KW-0689">Ribosomal protein</keyword>
<dbReference type="OrthoDB" id="10264538at2759"/>
<dbReference type="GO" id="GO:0003735">
    <property type="term" value="F:structural constituent of ribosome"/>
    <property type="evidence" value="ECO:0007669"/>
    <property type="project" value="InterPro"/>
</dbReference>
<evidence type="ECO:0000256" key="5">
    <source>
        <dbReference type="ARBA" id="ARBA00035321"/>
    </source>
</evidence>
<name>E2BMB3_HARSA</name>
<evidence type="ECO:0000256" key="1">
    <source>
        <dbReference type="ARBA" id="ARBA00005640"/>
    </source>
</evidence>